<reference evidence="2 3" key="1">
    <citation type="journal article" date="2018" name="Evol. Lett.">
        <title>Horizontal gene cluster transfer increased hallucinogenic mushroom diversity.</title>
        <authorList>
            <person name="Reynolds H.T."/>
            <person name="Vijayakumar V."/>
            <person name="Gluck-Thaler E."/>
            <person name="Korotkin H.B."/>
            <person name="Matheny P.B."/>
            <person name="Slot J.C."/>
        </authorList>
    </citation>
    <scope>NUCLEOTIDE SEQUENCE [LARGE SCALE GENOMIC DNA]</scope>
    <source>
        <strain evidence="2 3">SRW20</strain>
    </source>
</reference>
<evidence type="ECO:0000313" key="3">
    <source>
        <dbReference type="Proteomes" id="UP000284706"/>
    </source>
</evidence>
<dbReference type="AlphaFoldDB" id="A0A409W6W3"/>
<evidence type="ECO:0000313" key="2">
    <source>
        <dbReference type="EMBL" id="PPQ74264.1"/>
    </source>
</evidence>
<name>A0A409W6W3_9AGAR</name>
<comment type="caution">
    <text evidence="2">The sequence shown here is derived from an EMBL/GenBank/DDBJ whole genome shotgun (WGS) entry which is preliminary data.</text>
</comment>
<feature type="region of interest" description="Disordered" evidence="1">
    <location>
        <begin position="1"/>
        <end position="46"/>
    </location>
</feature>
<accession>A0A409W6W3</accession>
<feature type="compositionally biased region" description="Basic and acidic residues" evidence="1">
    <location>
        <begin position="1"/>
        <end position="11"/>
    </location>
</feature>
<protein>
    <submittedName>
        <fullName evidence="2">Uncharacterized protein</fullName>
    </submittedName>
</protein>
<dbReference type="Proteomes" id="UP000284706">
    <property type="component" value="Unassembled WGS sequence"/>
</dbReference>
<dbReference type="InParanoid" id="A0A409W6W3"/>
<dbReference type="EMBL" id="NHYE01005353">
    <property type="protein sequence ID" value="PPQ74264.1"/>
    <property type="molecule type" value="Genomic_DNA"/>
</dbReference>
<proteinExistence type="predicted"/>
<keyword evidence="3" id="KW-1185">Reference proteome</keyword>
<feature type="region of interest" description="Disordered" evidence="1">
    <location>
        <begin position="108"/>
        <end position="127"/>
    </location>
</feature>
<feature type="compositionally biased region" description="Polar residues" evidence="1">
    <location>
        <begin position="12"/>
        <end position="27"/>
    </location>
</feature>
<evidence type="ECO:0000256" key="1">
    <source>
        <dbReference type="SAM" id="MobiDB-lite"/>
    </source>
</evidence>
<organism evidence="2 3">
    <name type="scientific">Gymnopilus dilepis</name>
    <dbReference type="NCBI Taxonomy" id="231916"/>
    <lineage>
        <taxon>Eukaryota</taxon>
        <taxon>Fungi</taxon>
        <taxon>Dikarya</taxon>
        <taxon>Basidiomycota</taxon>
        <taxon>Agaricomycotina</taxon>
        <taxon>Agaricomycetes</taxon>
        <taxon>Agaricomycetidae</taxon>
        <taxon>Agaricales</taxon>
        <taxon>Agaricineae</taxon>
        <taxon>Hymenogastraceae</taxon>
        <taxon>Gymnopilus</taxon>
    </lineage>
</organism>
<gene>
    <name evidence="2" type="ORF">CVT26_004455</name>
</gene>
<sequence length="127" mass="14011">MRPRARLETSRLQRSVTTSSPQSQRHQTPLLRRQRPRGHGLSFSPPTISRDIVGLSCSKDRIAGLRLIPSPPADIPPTFFDTFLQGSLDMAHLHLSVAKAGEFPLEEKASEAGQGEWALTEEELGVT</sequence>